<accession>A0A6A1VIJ9</accession>
<dbReference type="PROSITE" id="PS50845">
    <property type="entry name" value="RETICULON"/>
    <property type="match status" value="1"/>
</dbReference>
<keyword evidence="4 6" id="KW-1133">Transmembrane helix</keyword>
<gene>
    <name evidence="8" type="ORF">CJ030_MR5G001027</name>
</gene>
<dbReference type="PANTHER" id="PTHR10994:SF85">
    <property type="entry name" value="RETICULON-LIKE PROTEIN B9"/>
    <property type="match status" value="1"/>
</dbReference>
<evidence type="ECO:0000256" key="6">
    <source>
        <dbReference type="RuleBase" id="RU363132"/>
    </source>
</evidence>
<evidence type="ECO:0000313" key="8">
    <source>
        <dbReference type="EMBL" id="KAB1212493.1"/>
    </source>
</evidence>
<evidence type="ECO:0000256" key="2">
    <source>
        <dbReference type="ARBA" id="ARBA00022692"/>
    </source>
</evidence>
<organism evidence="8 9">
    <name type="scientific">Morella rubra</name>
    <name type="common">Chinese bayberry</name>
    <dbReference type="NCBI Taxonomy" id="262757"/>
    <lineage>
        <taxon>Eukaryota</taxon>
        <taxon>Viridiplantae</taxon>
        <taxon>Streptophyta</taxon>
        <taxon>Embryophyta</taxon>
        <taxon>Tracheophyta</taxon>
        <taxon>Spermatophyta</taxon>
        <taxon>Magnoliopsida</taxon>
        <taxon>eudicotyledons</taxon>
        <taxon>Gunneridae</taxon>
        <taxon>Pentapetalae</taxon>
        <taxon>rosids</taxon>
        <taxon>fabids</taxon>
        <taxon>Fagales</taxon>
        <taxon>Myricaceae</taxon>
        <taxon>Morella</taxon>
    </lineage>
</organism>
<keyword evidence="2 6" id="KW-0812">Transmembrane</keyword>
<dbReference type="AlphaFoldDB" id="A0A6A1VIJ9"/>
<dbReference type="InterPro" id="IPR003388">
    <property type="entry name" value="Reticulon"/>
</dbReference>
<evidence type="ECO:0000313" key="9">
    <source>
        <dbReference type="Proteomes" id="UP000516437"/>
    </source>
</evidence>
<feature type="transmembrane region" description="Helical" evidence="6">
    <location>
        <begin position="45"/>
        <end position="61"/>
    </location>
</feature>
<evidence type="ECO:0000256" key="4">
    <source>
        <dbReference type="ARBA" id="ARBA00022989"/>
    </source>
</evidence>
<sequence length="236" mass="26730">MASHHSSDSENETEQSAKGFLRGRSVHEALGGEKVADLLLWRNRIVSAALLIGVTVIWFLFEVVQYNFITFLCHISITAMLVFFIWNTGSEIFKWNPPKIPEIILQESTFTDVASTFHARFNQFLSKLLDIASGRELPYFLLATFSLYVLSVVGTYFSFLNFLYFGKNFVSFSSLSTRLCRAWAELVIFGVSGMKAFSPWKPCHFCMNDIRTTSTTLLIKCSETSKESTECSIQSS</sequence>
<dbReference type="Proteomes" id="UP000516437">
    <property type="component" value="Chromosome 5"/>
</dbReference>
<protein>
    <recommendedName>
        <fullName evidence="6">Reticulon-like protein</fullName>
    </recommendedName>
</protein>
<evidence type="ECO:0000256" key="1">
    <source>
        <dbReference type="ARBA" id="ARBA00004477"/>
    </source>
</evidence>
<dbReference type="GO" id="GO:0005789">
    <property type="term" value="C:endoplasmic reticulum membrane"/>
    <property type="evidence" value="ECO:0007669"/>
    <property type="project" value="UniProtKB-SubCell"/>
</dbReference>
<dbReference type="InterPro" id="IPR045064">
    <property type="entry name" value="Reticulon-like"/>
</dbReference>
<reference evidence="8 9" key="1">
    <citation type="journal article" date="2019" name="Plant Biotechnol. J.">
        <title>The red bayberry genome and genetic basis of sex determination.</title>
        <authorList>
            <person name="Jia H.M."/>
            <person name="Jia H.J."/>
            <person name="Cai Q.L."/>
            <person name="Wang Y."/>
            <person name="Zhao H.B."/>
            <person name="Yang W.F."/>
            <person name="Wang G.Y."/>
            <person name="Li Y.H."/>
            <person name="Zhan D.L."/>
            <person name="Shen Y.T."/>
            <person name="Niu Q.F."/>
            <person name="Chang L."/>
            <person name="Qiu J."/>
            <person name="Zhao L."/>
            <person name="Xie H.B."/>
            <person name="Fu W.Y."/>
            <person name="Jin J."/>
            <person name="Li X.W."/>
            <person name="Jiao Y."/>
            <person name="Zhou C.C."/>
            <person name="Tu T."/>
            <person name="Chai C.Y."/>
            <person name="Gao J.L."/>
            <person name="Fan L.J."/>
            <person name="van de Weg E."/>
            <person name="Wang J.Y."/>
            <person name="Gao Z.S."/>
        </authorList>
    </citation>
    <scope>NUCLEOTIDE SEQUENCE [LARGE SCALE GENOMIC DNA]</scope>
    <source>
        <tissue evidence="8">Leaves</tissue>
    </source>
</reference>
<dbReference type="GO" id="GO:0009617">
    <property type="term" value="P:response to bacterium"/>
    <property type="evidence" value="ECO:0007669"/>
    <property type="project" value="InterPro"/>
</dbReference>
<keyword evidence="5 6" id="KW-0472">Membrane</keyword>
<feature type="domain" description="Reticulon" evidence="7">
    <location>
        <begin position="35"/>
        <end position="166"/>
    </location>
</feature>
<keyword evidence="3 6" id="KW-0256">Endoplasmic reticulum</keyword>
<comment type="caution">
    <text evidence="8">The sequence shown here is derived from an EMBL/GenBank/DDBJ whole genome shotgun (WGS) entry which is preliminary data.</text>
</comment>
<evidence type="ECO:0000256" key="3">
    <source>
        <dbReference type="ARBA" id="ARBA00022824"/>
    </source>
</evidence>
<dbReference type="OrthoDB" id="567788at2759"/>
<evidence type="ECO:0000259" key="7">
    <source>
        <dbReference type="PROSITE" id="PS50845"/>
    </source>
</evidence>
<dbReference type="Pfam" id="PF02453">
    <property type="entry name" value="Reticulon"/>
    <property type="match status" value="1"/>
</dbReference>
<dbReference type="EMBL" id="RXIC02000023">
    <property type="protein sequence ID" value="KAB1212493.1"/>
    <property type="molecule type" value="Genomic_DNA"/>
</dbReference>
<keyword evidence="9" id="KW-1185">Reference proteome</keyword>
<name>A0A6A1VIJ9_9ROSI</name>
<feature type="transmembrane region" description="Helical" evidence="6">
    <location>
        <begin position="139"/>
        <end position="165"/>
    </location>
</feature>
<comment type="subcellular location">
    <subcellularLocation>
        <location evidence="1 6">Endoplasmic reticulum membrane</location>
        <topology evidence="1 6">Multi-pass membrane protein</topology>
    </subcellularLocation>
</comment>
<evidence type="ECO:0000256" key="5">
    <source>
        <dbReference type="ARBA" id="ARBA00023136"/>
    </source>
</evidence>
<feature type="transmembrane region" description="Helical" evidence="6">
    <location>
        <begin position="68"/>
        <end position="86"/>
    </location>
</feature>
<proteinExistence type="predicted"/>
<dbReference type="PANTHER" id="PTHR10994">
    <property type="entry name" value="RETICULON"/>
    <property type="match status" value="1"/>
</dbReference>